<feature type="domain" description="Acyltransferase 3" evidence="2">
    <location>
        <begin position="8"/>
        <end position="327"/>
    </location>
</feature>
<feature type="transmembrane region" description="Helical" evidence="1">
    <location>
        <begin position="247"/>
        <end position="267"/>
    </location>
</feature>
<dbReference type="AlphaFoldDB" id="A0A926IMW5"/>
<comment type="caution">
    <text evidence="3">The sequence shown here is derived from an EMBL/GenBank/DDBJ whole genome shotgun (WGS) entry which is preliminary data.</text>
</comment>
<dbReference type="RefSeq" id="WP_262431956.1">
    <property type="nucleotide sequence ID" value="NZ_JACRTE010000006.1"/>
</dbReference>
<keyword evidence="3" id="KW-0012">Acyltransferase</keyword>
<reference evidence="3" key="1">
    <citation type="submission" date="2020-08" db="EMBL/GenBank/DDBJ databases">
        <title>Genome public.</title>
        <authorList>
            <person name="Liu C."/>
            <person name="Sun Q."/>
        </authorList>
    </citation>
    <scope>NUCLEOTIDE SEQUENCE</scope>
    <source>
        <strain evidence="3">NSJ-50</strain>
    </source>
</reference>
<evidence type="ECO:0000256" key="1">
    <source>
        <dbReference type="SAM" id="Phobius"/>
    </source>
</evidence>
<dbReference type="GO" id="GO:0016747">
    <property type="term" value="F:acyltransferase activity, transferring groups other than amino-acyl groups"/>
    <property type="evidence" value="ECO:0007669"/>
    <property type="project" value="InterPro"/>
</dbReference>
<dbReference type="EMBL" id="JACRTE010000006">
    <property type="protein sequence ID" value="MBC8596487.1"/>
    <property type="molecule type" value="Genomic_DNA"/>
</dbReference>
<dbReference type="PANTHER" id="PTHR37312">
    <property type="entry name" value="MEMBRANE-BOUND ACYLTRANSFERASE YKRP-RELATED"/>
    <property type="match status" value="1"/>
</dbReference>
<feature type="transmembrane region" description="Helical" evidence="1">
    <location>
        <begin position="74"/>
        <end position="93"/>
    </location>
</feature>
<evidence type="ECO:0000259" key="2">
    <source>
        <dbReference type="Pfam" id="PF01757"/>
    </source>
</evidence>
<organism evidence="3 4">
    <name type="scientific">Qingrenia yutianensis</name>
    <dbReference type="NCBI Taxonomy" id="2763676"/>
    <lineage>
        <taxon>Bacteria</taxon>
        <taxon>Bacillati</taxon>
        <taxon>Bacillota</taxon>
        <taxon>Clostridia</taxon>
        <taxon>Eubacteriales</taxon>
        <taxon>Oscillospiraceae</taxon>
        <taxon>Qingrenia</taxon>
    </lineage>
</organism>
<proteinExistence type="predicted"/>
<sequence length="339" mass="39787">MGKKKRIEWVDIVKYVCIIMVMLSHLETRTEVWRAFYTPFFLTAFFFTAGYVYKPKGSFKEFMFKKFRRLFIPWLVFSVFDIVLSQMISFNAHESLLEELMRNFLQIRGQGDLIWFVAALFVAFVPFYFFIQWYEDEVDKVSGGYRSKCVILIIIAWLLSLASILYTRLVPANTFPWNSTALPWHLEYMFQAMFYMVTGYMFRRNMETEFDKCNTQRTRIAVLIVYLLLVFIPFFGKIELPMIAGILYRYLLSVVGIIELVSIAKVVSTNRYINYVGQNTLIYFALHGKVYSAIQTLLKRFMASLLCNCFEQRSSIISILLGIVTCSVSDFDTTCICHK</sequence>
<protein>
    <submittedName>
        <fullName evidence="3">Acyltransferase family protein</fullName>
    </submittedName>
</protein>
<feature type="transmembrane region" description="Helical" evidence="1">
    <location>
        <begin position="32"/>
        <end position="53"/>
    </location>
</feature>
<name>A0A926IMW5_9FIRM</name>
<dbReference type="Pfam" id="PF01757">
    <property type="entry name" value="Acyl_transf_3"/>
    <property type="match status" value="1"/>
</dbReference>
<feature type="transmembrane region" description="Helical" evidence="1">
    <location>
        <begin position="150"/>
        <end position="168"/>
    </location>
</feature>
<dbReference type="PANTHER" id="PTHR37312:SF1">
    <property type="entry name" value="MEMBRANE-BOUND ACYLTRANSFERASE YKRP-RELATED"/>
    <property type="match status" value="1"/>
</dbReference>
<gene>
    <name evidence="3" type="ORF">H8706_06350</name>
</gene>
<dbReference type="Proteomes" id="UP000647416">
    <property type="component" value="Unassembled WGS sequence"/>
</dbReference>
<evidence type="ECO:0000313" key="3">
    <source>
        <dbReference type="EMBL" id="MBC8596487.1"/>
    </source>
</evidence>
<evidence type="ECO:0000313" key="4">
    <source>
        <dbReference type="Proteomes" id="UP000647416"/>
    </source>
</evidence>
<feature type="transmembrane region" description="Helical" evidence="1">
    <location>
        <begin position="218"/>
        <end position="235"/>
    </location>
</feature>
<accession>A0A926IMW5</accession>
<keyword evidence="3" id="KW-0808">Transferase</keyword>
<keyword evidence="4" id="KW-1185">Reference proteome</keyword>
<feature type="transmembrane region" description="Helical" evidence="1">
    <location>
        <begin position="7"/>
        <end position="26"/>
    </location>
</feature>
<keyword evidence="1" id="KW-1133">Transmembrane helix</keyword>
<dbReference type="InterPro" id="IPR002656">
    <property type="entry name" value="Acyl_transf_3_dom"/>
</dbReference>
<keyword evidence="1" id="KW-0472">Membrane</keyword>
<dbReference type="InterPro" id="IPR052734">
    <property type="entry name" value="Nod_factor_acetyltransferase"/>
</dbReference>
<keyword evidence="1" id="KW-0812">Transmembrane</keyword>
<feature type="transmembrane region" description="Helical" evidence="1">
    <location>
        <begin position="113"/>
        <end position="130"/>
    </location>
</feature>